<reference evidence="13" key="1">
    <citation type="submission" date="2023-03" db="EMBL/GenBank/DDBJ databases">
        <title>Andean soil-derived lignocellulolytic bacterial consortium as a source of novel taxa and putative plastic-active enzymes.</title>
        <authorList>
            <person name="Diaz-Garcia L."/>
            <person name="Chuvochina M."/>
            <person name="Feuerriegel G."/>
            <person name="Bunk B."/>
            <person name="Sproer C."/>
            <person name="Streit W.R."/>
            <person name="Rodriguez L.M."/>
            <person name="Overmann J."/>
            <person name="Jimenez D.J."/>
        </authorList>
    </citation>
    <scope>NUCLEOTIDE SEQUENCE</scope>
    <source>
        <strain evidence="13">MAG 26</strain>
    </source>
</reference>
<gene>
    <name evidence="13" type="ORF">P0Y56_10935</name>
</gene>
<evidence type="ECO:0000256" key="10">
    <source>
        <dbReference type="SAM" id="Phobius"/>
    </source>
</evidence>
<dbReference type="Pfam" id="PF01545">
    <property type="entry name" value="Cation_efflux"/>
    <property type="match status" value="1"/>
</dbReference>
<dbReference type="PANTHER" id="PTHR43840:SF41">
    <property type="entry name" value="CATION-EFFLUX PUMP FIEF"/>
    <property type="match status" value="1"/>
</dbReference>
<evidence type="ECO:0000256" key="9">
    <source>
        <dbReference type="SAM" id="MobiDB-lite"/>
    </source>
</evidence>
<dbReference type="InterPro" id="IPR058533">
    <property type="entry name" value="Cation_efflux_TM"/>
</dbReference>
<evidence type="ECO:0000256" key="2">
    <source>
        <dbReference type="ARBA" id="ARBA00008114"/>
    </source>
</evidence>
<keyword evidence="7 10" id="KW-0472">Membrane</keyword>
<dbReference type="NCBIfam" id="TIGR01297">
    <property type="entry name" value="CDF"/>
    <property type="match status" value="1"/>
</dbReference>
<evidence type="ECO:0000256" key="6">
    <source>
        <dbReference type="ARBA" id="ARBA00022989"/>
    </source>
</evidence>
<feature type="region of interest" description="Disordered" evidence="9">
    <location>
        <begin position="293"/>
        <end position="314"/>
    </location>
</feature>
<dbReference type="InterPro" id="IPR036837">
    <property type="entry name" value="Cation_efflux_CTD_sf"/>
</dbReference>
<comment type="similarity">
    <text evidence="2">Belongs to the cation diffusion facilitator (CDF) transporter (TC 2.A.4) family.</text>
</comment>
<sequence>MSASANERASLTRSAALASIAVAALLAGIKLWAVWRTGSTAMLGSLADTLLDLVASIATLAGVRIAAQPADAEHRFGHGKAEALAAMFQVVLIAFSAAGILFRAVDQLLAGARTEAAGDGIVVSMIAILATLALLAWQRHVIRKTGSLAISTDHLHYQSDLALNLAVIAALALDQYAHLGGADAAFGIVIALWLGWGAFRASREAVNQIMDREWPDEKREELLAVLARNPDLRGVHDLRTRTSGAHDFAQFHASVDPAMTVERAHDVVDAIEEEVERAFPGIEVLVHLDPANREREDGLATEELLPGKSDHSGG</sequence>
<feature type="transmembrane region" description="Helical" evidence="10">
    <location>
        <begin position="84"/>
        <end position="105"/>
    </location>
</feature>
<dbReference type="GO" id="GO:0005886">
    <property type="term" value="C:plasma membrane"/>
    <property type="evidence" value="ECO:0007669"/>
    <property type="project" value="UniProtKB-SubCell"/>
</dbReference>
<evidence type="ECO:0000256" key="1">
    <source>
        <dbReference type="ARBA" id="ARBA00004651"/>
    </source>
</evidence>
<dbReference type="KEGG" id="acob:P0Y56_10935"/>
<dbReference type="SUPFAM" id="SSF160240">
    <property type="entry name" value="Cation efflux protein cytoplasmic domain-like"/>
    <property type="match status" value="1"/>
</dbReference>
<evidence type="ECO:0000256" key="5">
    <source>
        <dbReference type="ARBA" id="ARBA00022692"/>
    </source>
</evidence>
<keyword evidence="4" id="KW-1003">Cell membrane</keyword>
<feature type="domain" description="Cation efflux protein transmembrane" evidence="11">
    <location>
        <begin position="17"/>
        <end position="210"/>
    </location>
</feature>
<evidence type="ECO:0000256" key="3">
    <source>
        <dbReference type="ARBA" id="ARBA00022448"/>
    </source>
</evidence>
<dbReference type="PANTHER" id="PTHR43840">
    <property type="entry name" value="MITOCHONDRIAL METAL TRANSPORTER 1-RELATED"/>
    <property type="match status" value="1"/>
</dbReference>
<dbReference type="InterPro" id="IPR027469">
    <property type="entry name" value="Cation_efflux_TMD_sf"/>
</dbReference>
<dbReference type="GO" id="GO:0015086">
    <property type="term" value="F:cadmium ion transmembrane transporter activity"/>
    <property type="evidence" value="ECO:0007669"/>
    <property type="project" value="TreeGrafter"/>
</dbReference>
<dbReference type="InterPro" id="IPR050291">
    <property type="entry name" value="CDF_Transporter"/>
</dbReference>
<dbReference type="InterPro" id="IPR027470">
    <property type="entry name" value="Cation_efflux_CTD"/>
</dbReference>
<keyword evidence="6 10" id="KW-1133">Transmembrane helix</keyword>
<dbReference type="GO" id="GO:0015341">
    <property type="term" value="F:zinc efflux antiporter activity"/>
    <property type="evidence" value="ECO:0007669"/>
    <property type="project" value="TreeGrafter"/>
</dbReference>
<dbReference type="FunFam" id="3.30.70.1350:FF:000002">
    <property type="entry name" value="Ferrous-iron efflux pump FieF"/>
    <property type="match status" value="1"/>
</dbReference>
<dbReference type="Proteomes" id="UP001218362">
    <property type="component" value="Chromosome"/>
</dbReference>
<evidence type="ECO:0000313" key="13">
    <source>
        <dbReference type="EMBL" id="WEK45546.1"/>
    </source>
</evidence>
<dbReference type="InterPro" id="IPR002524">
    <property type="entry name" value="Cation_efflux"/>
</dbReference>
<accession>A0AAJ5X6P5</accession>
<dbReference type="AlphaFoldDB" id="A0AAJ5X6P5"/>
<evidence type="ECO:0000259" key="12">
    <source>
        <dbReference type="Pfam" id="PF16916"/>
    </source>
</evidence>
<evidence type="ECO:0000256" key="4">
    <source>
        <dbReference type="ARBA" id="ARBA00022475"/>
    </source>
</evidence>
<feature type="transmembrane region" description="Helical" evidence="10">
    <location>
        <begin position="15"/>
        <end position="35"/>
    </location>
</feature>
<evidence type="ECO:0000313" key="14">
    <source>
        <dbReference type="Proteomes" id="UP001218362"/>
    </source>
</evidence>
<proteinExistence type="inferred from homology"/>
<feature type="domain" description="Cation efflux protein cytoplasmic" evidence="12">
    <location>
        <begin position="215"/>
        <end position="290"/>
    </location>
</feature>
<dbReference type="EMBL" id="CP119316">
    <property type="protein sequence ID" value="WEK45546.1"/>
    <property type="molecule type" value="Genomic_DNA"/>
</dbReference>
<comment type="subcellular location">
    <subcellularLocation>
        <location evidence="1">Cell membrane</location>
        <topology evidence="1">Multi-pass membrane protein</topology>
    </subcellularLocation>
</comment>
<keyword evidence="3" id="KW-0813">Transport</keyword>
<dbReference type="GO" id="GO:0015093">
    <property type="term" value="F:ferrous iron transmembrane transporter activity"/>
    <property type="evidence" value="ECO:0007669"/>
    <property type="project" value="TreeGrafter"/>
</dbReference>
<dbReference type="GO" id="GO:0006882">
    <property type="term" value="P:intracellular zinc ion homeostasis"/>
    <property type="evidence" value="ECO:0007669"/>
    <property type="project" value="TreeGrafter"/>
</dbReference>
<feature type="transmembrane region" description="Helical" evidence="10">
    <location>
        <begin position="184"/>
        <end position="202"/>
    </location>
</feature>
<feature type="transmembrane region" description="Helical" evidence="10">
    <location>
        <begin position="41"/>
        <end position="63"/>
    </location>
</feature>
<keyword evidence="5 10" id="KW-0812">Transmembrane</keyword>
<dbReference type="Gene3D" id="3.30.70.1350">
    <property type="entry name" value="Cation efflux protein, cytoplasmic domain"/>
    <property type="match status" value="1"/>
</dbReference>
<protein>
    <recommendedName>
        <fullName evidence="8">Protein p34</fullName>
    </recommendedName>
</protein>
<dbReference type="Gene3D" id="1.20.1510.10">
    <property type="entry name" value="Cation efflux protein transmembrane domain"/>
    <property type="match status" value="1"/>
</dbReference>
<dbReference type="Pfam" id="PF16916">
    <property type="entry name" value="ZT_dimer"/>
    <property type="match status" value="1"/>
</dbReference>
<organism evidence="13 14">
    <name type="scientific">Candidatus Andeanibacterium colombiense</name>
    <dbReference type="NCBI Taxonomy" id="3121345"/>
    <lineage>
        <taxon>Bacteria</taxon>
        <taxon>Pseudomonadati</taxon>
        <taxon>Pseudomonadota</taxon>
        <taxon>Alphaproteobacteria</taxon>
        <taxon>Sphingomonadales</taxon>
        <taxon>Sphingomonadaceae</taxon>
        <taxon>Candidatus Andeanibacterium</taxon>
    </lineage>
</organism>
<evidence type="ECO:0000256" key="8">
    <source>
        <dbReference type="ARBA" id="ARBA00068882"/>
    </source>
</evidence>
<feature type="transmembrane region" description="Helical" evidence="10">
    <location>
        <begin position="117"/>
        <end position="137"/>
    </location>
</feature>
<evidence type="ECO:0000256" key="7">
    <source>
        <dbReference type="ARBA" id="ARBA00023136"/>
    </source>
</evidence>
<name>A0AAJ5X6P5_9SPHN</name>
<evidence type="ECO:0000259" key="11">
    <source>
        <dbReference type="Pfam" id="PF01545"/>
    </source>
</evidence>
<dbReference type="SUPFAM" id="SSF161111">
    <property type="entry name" value="Cation efflux protein transmembrane domain-like"/>
    <property type="match status" value="1"/>
</dbReference>